<organism evidence="1 2">
    <name type="scientific">Rhizophagus irregularis (strain DAOM 181602 / DAOM 197198 / MUCL 43194)</name>
    <name type="common">Arbuscular mycorrhizal fungus</name>
    <name type="synonym">Glomus intraradices</name>
    <dbReference type="NCBI Taxonomy" id="747089"/>
    <lineage>
        <taxon>Eukaryota</taxon>
        <taxon>Fungi</taxon>
        <taxon>Fungi incertae sedis</taxon>
        <taxon>Mucoromycota</taxon>
        <taxon>Glomeromycotina</taxon>
        <taxon>Glomeromycetes</taxon>
        <taxon>Glomerales</taxon>
        <taxon>Glomeraceae</taxon>
        <taxon>Rhizophagus</taxon>
    </lineage>
</organism>
<sequence>MARIKIILDKTEPSKRLHVLALDSDTHCYLNVKISLAVELVNRNYKDILNAFMIFRIDFCDAFSEAKSNEKFRKNLGSFKDTSFLWKISPKDVTDVYEQVFTEFKKLKPKKLSFITCYPQESKSRELDFGNSEVTYDQVNLRNNIFLSETENPDIMQDQDYLSDNINCSTSQSQYDEPELDNSETILNIDNSNTNDLNSTIQFGNTEVSDNLYSLSGESNYLIPQGPEFDNFETTLDQFNINNINMISETNQFDSSEVTNIDYNIPQLQYLSSDNAAYNMAYNFGFEYFDSSRSMTCYERLKLINQPIFIIIQKDIYFANTC</sequence>
<reference evidence="1 2" key="2">
    <citation type="journal article" date="2018" name="New Phytol.">
        <title>High intraspecific genome diversity in the model arbuscular mycorrhizal symbiont Rhizophagus irregularis.</title>
        <authorList>
            <person name="Chen E.C.H."/>
            <person name="Morin E."/>
            <person name="Beaudet D."/>
            <person name="Noel J."/>
            <person name="Yildirir G."/>
            <person name="Ndikumana S."/>
            <person name="Charron P."/>
            <person name="St-Onge C."/>
            <person name="Giorgi J."/>
            <person name="Kruger M."/>
            <person name="Marton T."/>
            <person name="Ropars J."/>
            <person name="Grigoriev I.V."/>
            <person name="Hainaut M."/>
            <person name="Henrissat B."/>
            <person name="Roux C."/>
            <person name="Martin F."/>
            <person name="Corradi N."/>
        </authorList>
    </citation>
    <scope>NUCLEOTIDE SEQUENCE [LARGE SCALE GENOMIC DNA]</scope>
    <source>
        <strain evidence="1 2">DAOM 197198</strain>
    </source>
</reference>
<evidence type="ECO:0000313" key="2">
    <source>
        <dbReference type="Proteomes" id="UP000018888"/>
    </source>
</evidence>
<proteinExistence type="predicted"/>
<dbReference type="AlphaFoldDB" id="A0A2H5U871"/>
<gene>
    <name evidence="1" type="ORF">GLOIN_2v1576745</name>
</gene>
<accession>A0A2H5U871</accession>
<name>A0A2H5U871_RHIID</name>
<dbReference type="EMBL" id="AUPC02000072">
    <property type="protein sequence ID" value="POG74398.1"/>
    <property type="molecule type" value="Genomic_DNA"/>
</dbReference>
<reference evidence="1 2" key="1">
    <citation type="journal article" date="2013" name="Proc. Natl. Acad. Sci. U.S.A.">
        <title>Genome of an arbuscular mycorrhizal fungus provides insight into the oldest plant symbiosis.</title>
        <authorList>
            <person name="Tisserant E."/>
            <person name="Malbreil M."/>
            <person name="Kuo A."/>
            <person name="Kohler A."/>
            <person name="Symeonidi A."/>
            <person name="Balestrini R."/>
            <person name="Charron P."/>
            <person name="Duensing N."/>
            <person name="Frei Dit Frey N."/>
            <person name="Gianinazzi-Pearson V."/>
            <person name="Gilbert L.B."/>
            <person name="Handa Y."/>
            <person name="Herr J.R."/>
            <person name="Hijri M."/>
            <person name="Koul R."/>
            <person name="Kawaguchi M."/>
            <person name="Krajinski F."/>
            <person name="Lammers P.J."/>
            <person name="Masclaux F.G."/>
            <person name="Murat C."/>
            <person name="Morin E."/>
            <person name="Ndikumana S."/>
            <person name="Pagni M."/>
            <person name="Petitpierre D."/>
            <person name="Requena N."/>
            <person name="Rosikiewicz P."/>
            <person name="Riley R."/>
            <person name="Saito K."/>
            <person name="San Clemente H."/>
            <person name="Shapiro H."/>
            <person name="van Tuinen D."/>
            <person name="Becard G."/>
            <person name="Bonfante P."/>
            <person name="Paszkowski U."/>
            <person name="Shachar-Hill Y.Y."/>
            <person name="Tuskan G.A."/>
            <person name="Young P.W."/>
            <person name="Sanders I.R."/>
            <person name="Henrissat B."/>
            <person name="Rensing S.A."/>
            <person name="Grigoriev I.V."/>
            <person name="Corradi N."/>
            <person name="Roux C."/>
            <person name="Martin F."/>
        </authorList>
    </citation>
    <scope>NUCLEOTIDE SEQUENCE [LARGE SCALE GENOMIC DNA]</scope>
    <source>
        <strain evidence="1 2">DAOM 197198</strain>
    </source>
</reference>
<protein>
    <submittedName>
        <fullName evidence="1">Uncharacterized protein</fullName>
    </submittedName>
</protein>
<comment type="caution">
    <text evidence="1">The sequence shown here is derived from an EMBL/GenBank/DDBJ whole genome shotgun (WGS) entry which is preliminary data.</text>
</comment>
<evidence type="ECO:0000313" key="1">
    <source>
        <dbReference type="EMBL" id="POG74398.1"/>
    </source>
</evidence>
<keyword evidence="2" id="KW-1185">Reference proteome</keyword>
<dbReference type="Proteomes" id="UP000018888">
    <property type="component" value="Unassembled WGS sequence"/>
</dbReference>
<dbReference type="VEuPathDB" id="FungiDB:RhiirFUN_020294"/>